<proteinExistence type="predicted"/>
<organism evidence="1 2">
    <name type="scientific">Nelumbo nucifera</name>
    <name type="common">Sacred lotus</name>
    <dbReference type="NCBI Taxonomy" id="4432"/>
    <lineage>
        <taxon>Eukaryota</taxon>
        <taxon>Viridiplantae</taxon>
        <taxon>Streptophyta</taxon>
        <taxon>Embryophyta</taxon>
        <taxon>Tracheophyta</taxon>
        <taxon>Spermatophyta</taxon>
        <taxon>Magnoliopsida</taxon>
        <taxon>Proteales</taxon>
        <taxon>Nelumbonaceae</taxon>
        <taxon>Nelumbo</taxon>
    </lineage>
</organism>
<sequence>MSVLHRRPTAHPIRALHGALPNRYLSCCVLDGTESTNDLIPSKVKMKDRNTSSTLKRILVSCASQAKEYGSCVAKKVPQVEQDMCLKEFLALKSCMQKLRGRV</sequence>
<dbReference type="InterPro" id="IPR034595">
    <property type="entry name" value="NDUFAF8"/>
</dbReference>
<evidence type="ECO:0000313" key="2">
    <source>
        <dbReference type="Proteomes" id="UP000607653"/>
    </source>
</evidence>
<dbReference type="PANTHER" id="PTHR34561:SF1">
    <property type="entry name" value="NADH DEHYDROGENASE [UBIQUINONE] 1 ALPHA SUBCOMPLEX ASSEMBLY FACTOR 8"/>
    <property type="match status" value="1"/>
</dbReference>
<dbReference type="GO" id="GO:0032981">
    <property type="term" value="P:mitochondrial respiratory chain complex I assembly"/>
    <property type="evidence" value="ECO:0007669"/>
    <property type="project" value="InterPro"/>
</dbReference>
<dbReference type="EMBL" id="DUZY01000006">
    <property type="protein sequence ID" value="DAD42151.1"/>
    <property type="molecule type" value="Genomic_DNA"/>
</dbReference>
<name>A0A822ZEJ3_NELNU</name>
<dbReference type="Proteomes" id="UP000607653">
    <property type="component" value="Unassembled WGS sequence"/>
</dbReference>
<protein>
    <submittedName>
        <fullName evidence="1">Uncharacterized protein</fullName>
    </submittedName>
</protein>
<comment type="caution">
    <text evidence="1">The sequence shown here is derived from an EMBL/GenBank/DDBJ whole genome shotgun (WGS) entry which is preliminary data.</text>
</comment>
<gene>
    <name evidence="1" type="ORF">HUJ06_000381</name>
</gene>
<dbReference type="AlphaFoldDB" id="A0A822ZEJ3"/>
<dbReference type="GO" id="GO:0005739">
    <property type="term" value="C:mitochondrion"/>
    <property type="evidence" value="ECO:0007669"/>
    <property type="project" value="InterPro"/>
</dbReference>
<keyword evidence="2" id="KW-1185">Reference proteome</keyword>
<accession>A0A822ZEJ3</accession>
<dbReference type="PANTHER" id="PTHR34561">
    <property type="entry name" value="NADH DEHYDROGENASE [UBIQUINONE] 1 ALPHA SUBCOMPLEX ASSEMBLY FACTOR 8"/>
    <property type="match status" value="1"/>
</dbReference>
<evidence type="ECO:0000313" key="1">
    <source>
        <dbReference type="EMBL" id="DAD42151.1"/>
    </source>
</evidence>
<reference evidence="1 2" key="1">
    <citation type="journal article" date="2020" name="Mol. Biol. Evol.">
        <title>Distinct Expression and Methylation Patterns for Genes with Different Fates following a Single Whole-Genome Duplication in Flowering Plants.</title>
        <authorList>
            <person name="Shi T."/>
            <person name="Rahmani R.S."/>
            <person name="Gugger P.F."/>
            <person name="Wang M."/>
            <person name="Li H."/>
            <person name="Zhang Y."/>
            <person name="Li Z."/>
            <person name="Wang Q."/>
            <person name="Van de Peer Y."/>
            <person name="Marchal K."/>
            <person name="Chen J."/>
        </authorList>
    </citation>
    <scope>NUCLEOTIDE SEQUENCE [LARGE SCALE GENOMIC DNA]</scope>
    <source>
        <tissue evidence="1">Leaf</tissue>
    </source>
</reference>